<accession>A0ABQ8M1D5</accession>
<keyword evidence="2" id="KW-1185">Reference proteome</keyword>
<evidence type="ECO:0000313" key="2">
    <source>
        <dbReference type="Proteomes" id="UP000830375"/>
    </source>
</evidence>
<proteinExistence type="predicted"/>
<comment type="caution">
    <text evidence="1">The sequence shown here is derived from an EMBL/GenBank/DDBJ whole genome shotgun (WGS) entry which is preliminary data.</text>
</comment>
<sequence length="90" mass="10478">MSQAYWESSSFTASIAEILKEAPFMIYRTKLQPTTKKKNPTSNPKQFIPYNEIMMLHKEIDTFMRSKIEEIILFACKTLALDNRDANSLQ</sequence>
<gene>
    <name evidence="1" type="ORF">H4Q32_013343</name>
</gene>
<dbReference type="Proteomes" id="UP000830375">
    <property type="component" value="Unassembled WGS sequence"/>
</dbReference>
<dbReference type="EMBL" id="JACTAM010000015">
    <property type="protein sequence ID" value="KAI2656415.1"/>
    <property type="molecule type" value="Genomic_DNA"/>
</dbReference>
<protein>
    <submittedName>
        <fullName evidence="1">Potassium transport system protein kup 2</fullName>
    </submittedName>
</protein>
<organism evidence="1 2">
    <name type="scientific">Labeo rohita</name>
    <name type="common">Indian major carp</name>
    <name type="synonym">Cyprinus rohita</name>
    <dbReference type="NCBI Taxonomy" id="84645"/>
    <lineage>
        <taxon>Eukaryota</taxon>
        <taxon>Metazoa</taxon>
        <taxon>Chordata</taxon>
        <taxon>Craniata</taxon>
        <taxon>Vertebrata</taxon>
        <taxon>Euteleostomi</taxon>
        <taxon>Actinopterygii</taxon>
        <taxon>Neopterygii</taxon>
        <taxon>Teleostei</taxon>
        <taxon>Ostariophysi</taxon>
        <taxon>Cypriniformes</taxon>
        <taxon>Cyprinidae</taxon>
        <taxon>Labeoninae</taxon>
        <taxon>Labeonini</taxon>
        <taxon>Labeo</taxon>
    </lineage>
</organism>
<reference evidence="1 2" key="1">
    <citation type="submission" date="2022-01" db="EMBL/GenBank/DDBJ databases">
        <title>A high-quality chromosome-level genome assembly of rohu carp, Labeo rohita.</title>
        <authorList>
            <person name="Arick M.A. II"/>
            <person name="Hsu C.-Y."/>
            <person name="Magbanua Z."/>
            <person name="Pechanova O."/>
            <person name="Grover C."/>
            <person name="Miller E."/>
            <person name="Thrash A."/>
            <person name="Ezzel L."/>
            <person name="Alam S."/>
            <person name="Benzie J."/>
            <person name="Hamilton M."/>
            <person name="Karsi A."/>
            <person name="Lawrence M.L."/>
            <person name="Peterson D.G."/>
        </authorList>
    </citation>
    <scope>NUCLEOTIDE SEQUENCE [LARGE SCALE GENOMIC DNA]</scope>
    <source>
        <strain evidence="2">BAU-BD-2019</strain>
        <tissue evidence="1">Blood</tissue>
    </source>
</reference>
<name>A0ABQ8M1D5_LABRO</name>
<evidence type="ECO:0000313" key="1">
    <source>
        <dbReference type="EMBL" id="KAI2656415.1"/>
    </source>
</evidence>